<dbReference type="EC" id="2.4.99.24" evidence="4"/>
<dbReference type="InterPro" id="IPR011910">
    <property type="entry name" value="RfaF"/>
</dbReference>
<dbReference type="OrthoDB" id="9797795at2"/>
<proteinExistence type="inferred from homology"/>
<dbReference type="GO" id="GO:0009244">
    <property type="term" value="P:lipopolysaccharide core region biosynthetic process"/>
    <property type="evidence" value="ECO:0007669"/>
    <property type="project" value="TreeGrafter"/>
</dbReference>
<evidence type="ECO:0000256" key="2">
    <source>
        <dbReference type="ARBA" id="ARBA00022679"/>
    </source>
</evidence>
<gene>
    <name evidence="6" type="ORF">SAMN05660836_01610</name>
</gene>
<reference evidence="6 7" key="1">
    <citation type="submission" date="2016-10" db="EMBL/GenBank/DDBJ databases">
        <authorList>
            <person name="de Groot N.N."/>
        </authorList>
    </citation>
    <scope>NUCLEOTIDE SEQUENCE [LARGE SCALE GENOMIC DNA]</scope>
    <source>
        <strain evidence="6 7">DSM 9990</strain>
    </source>
</reference>
<dbReference type="Gene3D" id="3.40.50.2000">
    <property type="entry name" value="Glycogen Phosphorylase B"/>
    <property type="match status" value="2"/>
</dbReference>
<dbReference type="PANTHER" id="PTHR30160:SF7">
    <property type="entry name" value="ADP-HEPTOSE--LPS HEPTOSYLTRANSFERASE 2"/>
    <property type="match status" value="1"/>
</dbReference>
<protein>
    <recommendedName>
        <fullName evidence="4">lipopolysaccharide heptosyltransferase II</fullName>
        <ecNumber evidence="4">2.4.99.24</ecNumber>
    </recommendedName>
</protein>
<dbReference type="Pfam" id="PF01075">
    <property type="entry name" value="Glyco_transf_9"/>
    <property type="match status" value="1"/>
</dbReference>
<accession>A0A1I4TZR5</accession>
<evidence type="ECO:0000256" key="4">
    <source>
        <dbReference type="ARBA" id="ARBA00044042"/>
    </source>
</evidence>
<comment type="similarity">
    <text evidence="3">Belongs to the glycosyltransferase 9 family.</text>
</comment>
<dbReference type="RefSeq" id="WP_093394846.1">
    <property type="nucleotide sequence ID" value="NZ_FOUU01000004.1"/>
</dbReference>
<keyword evidence="7" id="KW-1185">Reference proteome</keyword>
<dbReference type="PANTHER" id="PTHR30160">
    <property type="entry name" value="TETRAACYLDISACCHARIDE 4'-KINASE-RELATED"/>
    <property type="match status" value="1"/>
</dbReference>
<dbReference type="Proteomes" id="UP000199611">
    <property type="component" value="Unassembled WGS sequence"/>
</dbReference>
<dbReference type="SUPFAM" id="SSF53756">
    <property type="entry name" value="UDP-Glycosyltransferase/glycogen phosphorylase"/>
    <property type="match status" value="1"/>
</dbReference>
<dbReference type="GO" id="GO:0008713">
    <property type="term" value="F:ADP-heptose-lipopolysaccharide heptosyltransferase activity"/>
    <property type="evidence" value="ECO:0007669"/>
    <property type="project" value="UniProtKB-EC"/>
</dbReference>
<comment type="catalytic activity">
    <reaction evidence="5">
        <text>an L-alpha-D-Hep-(1-&gt;5)-[alpha-Kdo-(2-&gt;4)]-alpha-Kdo-(2-&gt;6)-lipid A + ADP-L-glycero-beta-D-manno-heptose = an L-alpha-D-Hep-(1-&gt;3)-L-alpha-D-Hep-(1-&gt;5)-[alpha-Kdo-(2-&gt;4)]-alpha-Kdo-(2-&gt;6)-lipid A + ADP + H(+)</text>
        <dbReference type="Rhea" id="RHEA:74071"/>
        <dbReference type="ChEBI" id="CHEBI:15378"/>
        <dbReference type="ChEBI" id="CHEBI:61506"/>
        <dbReference type="ChEBI" id="CHEBI:193068"/>
        <dbReference type="ChEBI" id="CHEBI:193069"/>
        <dbReference type="ChEBI" id="CHEBI:456216"/>
        <dbReference type="EC" id="2.4.99.24"/>
    </reaction>
</comment>
<dbReference type="GO" id="GO:0005829">
    <property type="term" value="C:cytosol"/>
    <property type="evidence" value="ECO:0007669"/>
    <property type="project" value="TreeGrafter"/>
</dbReference>
<dbReference type="AlphaFoldDB" id="A0A1I4TZR5"/>
<dbReference type="NCBIfam" id="TIGR02195">
    <property type="entry name" value="heptsyl_trn_II"/>
    <property type="match status" value="1"/>
</dbReference>
<sequence length="347" mass="37580">MKGLFVRLPNWLGDAVMASPALELILRAFPHRFCCIVGPSGICDLFAGFSGVGRVDLRNRGLSRVIEAACAYRQMKARSVVLFTNSFASALESFLGGAEERLGLTTDGRRILLSNPIPAPPKNFLHEQDVFTLIAGEAVVRWEGSLRALGETRPYPGLDVSVEEWERVTRKLNLSAKRGHYAVIHPGAAYGTAKRWPASGFSAIARRFVEELGWYVYVAGSPAEFSICDEVLRMSGRAGVVNLAGKTTIREMLALQAGAGFVVANDSGAAHTAAALGVPVIVIFGPTDPERTAPKNPNAVALKGDAPCSPCKHRSCPTDHRCMTSIKTDRVWSEIVGLLENRRKHLT</sequence>
<dbReference type="CDD" id="cd03789">
    <property type="entry name" value="GT9_LPS_heptosyltransferase"/>
    <property type="match status" value="1"/>
</dbReference>
<dbReference type="InterPro" id="IPR051199">
    <property type="entry name" value="LPS_LOS_Heptosyltrfase"/>
</dbReference>
<evidence type="ECO:0000256" key="5">
    <source>
        <dbReference type="ARBA" id="ARBA00047503"/>
    </source>
</evidence>
<evidence type="ECO:0000256" key="1">
    <source>
        <dbReference type="ARBA" id="ARBA00022676"/>
    </source>
</evidence>
<evidence type="ECO:0000313" key="6">
    <source>
        <dbReference type="EMBL" id="SFM82099.1"/>
    </source>
</evidence>
<keyword evidence="2 6" id="KW-0808">Transferase</keyword>
<evidence type="ECO:0000256" key="3">
    <source>
        <dbReference type="ARBA" id="ARBA00043995"/>
    </source>
</evidence>
<dbReference type="STRING" id="39841.SAMN05660836_01610"/>
<evidence type="ECO:0000313" key="7">
    <source>
        <dbReference type="Proteomes" id="UP000199611"/>
    </source>
</evidence>
<keyword evidence="1" id="KW-0328">Glycosyltransferase</keyword>
<name>A0A1I4TZR5_9BACT</name>
<dbReference type="EMBL" id="FOUU01000004">
    <property type="protein sequence ID" value="SFM82099.1"/>
    <property type="molecule type" value="Genomic_DNA"/>
</dbReference>
<organism evidence="6 7">
    <name type="scientific">Thermodesulforhabdus norvegica</name>
    <dbReference type="NCBI Taxonomy" id="39841"/>
    <lineage>
        <taxon>Bacteria</taxon>
        <taxon>Pseudomonadati</taxon>
        <taxon>Thermodesulfobacteriota</taxon>
        <taxon>Syntrophobacteria</taxon>
        <taxon>Syntrophobacterales</taxon>
        <taxon>Thermodesulforhabdaceae</taxon>
        <taxon>Thermodesulforhabdus</taxon>
    </lineage>
</organism>
<dbReference type="InterPro" id="IPR002201">
    <property type="entry name" value="Glyco_trans_9"/>
</dbReference>